<dbReference type="Proteomes" id="UP001143700">
    <property type="component" value="Unassembled WGS sequence"/>
</dbReference>
<reference evidence="1" key="1">
    <citation type="journal article" date="2022" name="Microorganisms">
        <title>Antibiotic Susceptibility, Resistance Gene Determinants and Corresponding Genomic Regions in Lactobacillus amylovorus Isolates Derived from Wild Boars and Domestic Pigs.</title>
        <authorList>
            <person name="Moravkova M."/>
            <person name="Kostovova I."/>
            <person name="Kavanova K."/>
            <person name="Pechar R."/>
            <person name="Stanek S."/>
            <person name="Brychta A."/>
            <person name="Zeman M."/>
            <person name="Kubasova T."/>
        </authorList>
    </citation>
    <scope>NUCLEOTIDE SEQUENCE</scope>
    <source>
        <strain evidence="1">M356A</strain>
    </source>
</reference>
<protein>
    <submittedName>
        <fullName evidence="1">Uncharacterized protein</fullName>
    </submittedName>
</protein>
<proteinExistence type="predicted"/>
<sequence>MRVNLKRDMATGNKVQTYQAEYSQAAYRHTNGILTPTICLKNIVDQDGNLVADHMWFNYSNNFRKLGELHTDDKLTFRASVRVYHKGHGYSKADYKLTDPKSVQLLTERPYVPLPNDKKLLIGYILIKNHMHLSEKSLEKADYAQEYMNWAMKKYQEMTGKKAV</sequence>
<evidence type="ECO:0000313" key="1">
    <source>
        <dbReference type="EMBL" id="MDB6262387.1"/>
    </source>
</evidence>
<dbReference type="EMBL" id="JAOTGU010000010">
    <property type="protein sequence ID" value="MDB6262387.1"/>
    <property type="molecule type" value="Genomic_DNA"/>
</dbReference>
<accession>A0A9X3WAP8</accession>
<reference evidence="1" key="2">
    <citation type="submission" date="2022-10" db="EMBL/GenBank/DDBJ databases">
        <authorList>
            <person name="Kostovova I."/>
            <person name="Moravkova M."/>
            <person name="Pechar R."/>
        </authorList>
    </citation>
    <scope>NUCLEOTIDE SEQUENCE</scope>
    <source>
        <strain evidence="1">M356A</strain>
    </source>
</reference>
<dbReference type="AlphaFoldDB" id="A0A9X3WAP8"/>
<dbReference type="RefSeq" id="WP_271870280.1">
    <property type="nucleotide sequence ID" value="NZ_JAOTGU010000010.1"/>
</dbReference>
<evidence type="ECO:0000313" key="2">
    <source>
        <dbReference type="Proteomes" id="UP001143700"/>
    </source>
</evidence>
<gene>
    <name evidence="1" type="ORF">ODV15_07475</name>
</gene>
<organism evidence="1 2">
    <name type="scientific">Lactobacillus amylovorus</name>
    <dbReference type="NCBI Taxonomy" id="1604"/>
    <lineage>
        <taxon>Bacteria</taxon>
        <taxon>Bacillati</taxon>
        <taxon>Bacillota</taxon>
        <taxon>Bacilli</taxon>
        <taxon>Lactobacillales</taxon>
        <taxon>Lactobacillaceae</taxon>
        <taxon>Lactobacillus</taxon>
    </lineage>
</organism>
<name>A0A9X3WAP8_LACAM</name>
<comment type="caution">
    <text evidence="1">The sequence shown here is derived from an EMBL/GenBank/DDBJ whole genome shotgun (WGS) entry which is preliminary data.</text>
</comment>